<sequence length="71" mass="8219">MLWMDHWLGIPCLEKQLYARPKQMLMVEYRPLKVCSGNSNITLPCAMKRGEKMVYQTTRVISDFGVNALRG</sequence>
<accession>A0A0C9YV52</accession>
<dbReference type="EMBL" id="KN833960">
    <property type="protein sequence ID" value="KIK14027.1"/>
    <property type="molecule type" value="Genomic_DNA"/>
</dbReference>
<reference evidence="2" key="2">
    <citation type="submission" date="2015-01" db="EMBL/GenBank/DDBJ databases">
        <title>Evolutionary Origins and Diversification of the Mycorrhizal Mutualists.</title>
        <authorList>
            <consortium name="DOE Joint Genome Institute"/>
            <consortium name="Mycorrhizal Genomics Consortium"/>
            <person name="Kohler A."/>
            <person name="Kuo A."/>
            <person name="Nagy L.G."/>
            <person name="Floudas D."/>
            <person name="Copeland A."/>
            <person name="Barry K.W."/>
            <person name="Cichocki N."/>
            <person name="Veneault-Fourrey C."/>
            <person name="LaButti K."/>
            <person name="Lindquist E.A."/>
            <person name="Lipzen A."/>
            <person name="Lundell T."/>
            <person name="Morin E."/>
            <person name="Murat C."/>
            <person name="Riley R."/>
            <person name="Ohm R."/>
            <person name="Sun H."/>
            <person name="Tunlid A."/>
            <person name="Henrissat B."/>
            <person name="Grigoriev I.V."/>
            <person name="Hibbett D.S."/>
            <person name="Martin F."/>
        </authorList>
    </citation>
    <scope>NUCLEOTIDE SEQUENCE [LARGE SCALE GENOMIC DNA]</scope>
    <source>
        <strain evidence="2">441</strain>
    </source>
</reference>
<name>A0A0C9YV52_9AGAM</name>
<reference evidence="1 2" key="1">
    <citation type="submission" date="2014-04" db="EMBL/GenBank/DDBJ databases">
        <authorList>
            <consortium name="DOE Joint Genome Institute"/>
            <person name="Kuo A."/>
            <person name="Kohler A."/>
            <person name="Costa M.D."/>
            <person name="Nagy L.G."/>
            <person name="Floudas D."/>
            <person name="Copeland A."/>
            <person name="Barry K.W."/>
            <person name="Cichocki N."/>
            <person name="Veneault-Fourrey C."/>
            <person name="LaButti K."/>
            <person name="Lindquist E.A."/>
            <person name="Lipzen A."/>
            <person name="Lundell T."/>
            <person name="Morin E."/>
            <person name="Murat C."/>
            <person name="Sun H."/>
            <person name="Tunlid A."/>
            <person name="Henrissat B."/>
            <person name="Grigoriev I.V."/>
            <person name="Hibbett D.S."/>
            <person name="Martin F."/>
            <person name="Nordberg H.P."/>
            <person name="Cantor M.N."/>
            <person name="Hua S.X."/>
        </authorList>
    </citation>
    <scope>NUCLEOTIDE SEQUENCE [LARGE SCALE GENOMIC DNA]</scope>
    <source>
        <strain evidence="1 2">441</strain>
    </source>
</reference>
<evidence type="ECO:0000313" key="2">
    <source>
        <dbReference type="Proteomes" id="UP000054018"/>
    </source>
</evidence>
<keyword evidence="2" id="KW-1185">Reference proteome</keyword>
<proteinExistence type="predicted"/>
<gene>
    <name evidence="1" type="ORF">PISMIDRAFT_364741</name>
</gene>
<dbReference type="AlphaFoldDB" id="A0A0C9YV52"/>
<organism evidence="1 2">
    <name type="scientific">Pisolithus microcarpus 441</name>
    <dbReference type="NCBI Taxonomy" id="765257"/>
    <lineage>
        <taxon>Eukaryota</taxon>
        <taxon>Fungi</taxon>
        <taxon>Dikarya</taxon>
        <taxon>Basidiomycota</taxon>
        <taxon>Agaricomycotina</taxon>
        <taxon>Agaricomycetes</taxon>
        <taxon>Agaricomycetidae</taxon>
        <taxon>Boletales</taxon>
        <taxon>Sclerodermatineae</taxon>
        <taxon>Pisolithaceae</taxon>
        <taxon>Pisolithus</taxon>
    </lineage>
</organism>
<evidence type="ECO:0000313" key="1">
    <source>
        <dbReference type="EMBL" id="KIK14027.1"/>
    </source>
</evidence>
<dbReference type="Proteomes" id="UP000054018">
    <property type="component" value="Unassembled WGS sequence"/>
</dbReference>
<protein>
    <submittedName>
        <fullName evidence="1">Uncharacterized protein</fullName>
    </submittedName>
</protein>
<dbReference type="HOGENOM" id="CLU_2740991_0_0_1"/>